<reference evidence="2" key="1">
    <citation type="journal article" date="2014" name="Front. Microbiol.">
        <title>High frequency of phylogenetically diverse reductive dehalogenase-homologous genes in deep subseafloor sedimentary metagenomes.</title>
        <authorList>
            <person name="Kawai M."/>
            <person name="Futagami T."/>
            <person name="Toyoda A."/>
            <person name="Takaki Y."/>
            <person name="Nishi S."/>
            <person name="Hori S."/>
            <person name="Arai W."/>
            <person name="Tsubouchi T."/>
            <person name="Morono Y."/>
            <person name="Uchiyama I."/>
            <person name="Ito T."/>
            <person name="Fujiyama A."/>
            <person name="Inagaki F."/>
            <person name="Takami H."/>
        </authorList>
    </citation>
    <scope>NUCLEOTIDE SEQUENCE</scope>
    <source>
        <strain evidence="2">Expedition CK06-06</strain>
    </source>
</reference>
<accession>X1S808</accession>
<feature type="transmembrane region" description="Helical" evidence="1">
    <location>
        <begin position="53"/>
        <end position="75"/>
    </location>
</feature>
<proteinExistence type="predicted"/>
<gene>
    <name evidence="2" type="ORF">S12H4_37981</name>
</gene>
<keyword evidence="1" id="KW-0812">Transmembrane</keyword>
<comment type="caution">
    <text evidence="2">The sequence shown here is derived from an EMBL/GenBank/DDBJ whole genome shotgun (WGS) entry which is preliminary data.</text>
</comment>
<organism evidence="2">
    <name type="scientific">marine sediment metagenome</name>
    <dbReference type="NCBI Taxonomy" id="412755"/>
    <lineage>
        <taxon>unclassified sequences</taxon>
        <taxon>metagenomes</taxon>
        <taxon>ecological metagenomes</taxon>
    </lineage>
</organism>
<sequence>MRGKGKLGIFKKVPSILGFREFRLQWGIFLVLVVVVILFIIGSPTTFLSLKIYLAVMGVIPFTGVIALGMTFMIVSGEMDLSFTS</sequence>
<protein>
    <submittedName>
        <fullName evidence="2">Uncharacterized protein</fullName>
    </submittedName>
</protein>
<dbReference type="EMBL" id="BARW01022817">
    <property type="protein sequence ID" value="GAI89073.1"/>
    <property type="molecule type" value="Genomic_DNA"/>
</dbReference>
<feature type="transmembrane region" description="Helical" evidence="1">
    <location>
        <begin position="21"/>
        <end position="41"/>
    </location>
</feature>
<evidence type="ECO:0000313" key="2">
    <source>
        <dbReference type="EMBL" id="GAI89073.1"/>
    </source>
</evidence>
<dbReference type="AlphaFoldDB" id="X1S808"/>
<keyword evidence="1" id="KW-1133">Transmembrane helix</keyword>
<keyword evidence="1" id="KW-0472">Membrane</keyword>
<feature type="non-terminal residue" evidence="2">
    <location>
        <position position="85"/>
    </location>
</feature>
<name>X1S808_9ZZZZ</name>
<evidence type="ECO:0000256" key="1">
    <source>
        <dbReference type="SAM" id="Phobius"/>
    </source>
</evidence>